<sequence>MSPWPPQASASQPAADPQAVRPLTAHKCSVNKTHSCISSTVGAPSCLALSRLAPSRSAPPWPALPGGKNHFSAAQRLEEIKGTSVIYRGAPRCPLNTPGSSHPLNPILTSPSLSFTLGLHHLYLHISIHLHYE</sequence>
<dbReference type="AlphaFoldDB" id="A0A5B7JGX9"/>
<keyword evidence="2" id="KW-1185">Reference proteome</keyword>
<reference evidence="1 2" key="1">
    <citation type="submission" date="2019-05" db="EMBL/GenBank/DDBJ databases">
        <title>Another draft genome of Portunus trituberculatus and its Hox gene families provides insights of decapod evolution.</title>
        <authorList>
            <person name="Jeong J.-H."/>
            <person name="Song I."/>
            <person name="Kim S."/>
            <person name="Choi T."/>
            <person name="Kim D."/>
            <person name="Ryu S."/>
            <person name="Kim W."/>
        </authorList>
    </citation>
    <scope>NUCLEOTIDE SEQUENCE [LARGE SCALE GENOMIC DNA]</scope>
    <source>
        <tissue evidence="1">Muscle</tissue>
    </source>
</reference>
<proteinExistence type="predicted"/>
<gene>
    <name evidence="1" type="ORF">E2C01_088990</name>
</gene>
<comment type="caution">
    <text evidence="1">The sequence shown here is derived from an EMBL/GenBank/DDBJ whole genome shotgun (WGS) entry which is preliminary data.</text>
</comment>
<protein>
    <submittedName>
        <fullName evidence="1">Uncharacterized protein</fullName>
    </submittedName>
</protein>
<accession>A0A5B7JGX9</accession>
<organism evidence="1 2">
    <name type="scientific">Portunus trituberculatus</name>
    <name type="common">Swimming crab</name>
    <name type="synonym">Neptunus trituberculatus</name>
    <dbReference type="NCBI Taxonomy" id="210409"/>
    <lineage>
        <taxon>Eukaryota</taxon>
        <taxon>Metazoa</taxon>
        <taxon>Ecdysozoa</taxon>
        <taxon>Arthropoda</taxon>
        <taxon>Crustacea</taxon>
        <taxon>Multicrustacea</taxon>
        <taxon>Malacostraca</taxon>
        <taxon>Eumalacostraca</taxon>
        <taxon>Eucarida</taxon>
        <taxon>Decapoda</taxon>
        <taxon>Pleocyemata</taxon>
        <taxon>Brachyura</taxon>
        <taxon>Eubrachyura</taxon>
        <taxon>Portunoidea</taxon>
        <taxon>Portunidae</taxon>
        <taxon>Portuninae</taxon>
        <taxon>Portunus</taxon>
    </lineage>
</organism>
<dbReference type="EMBL" id="VSRR010096316">
    <property type="protein sequence ID" value="MPC93845.1"/>
    <property type="molecule type" value="Genomic_DNA"/>
</dbReference>
<evidence type="ECO:0000313" key="2">
    <source>
        <dbReference type="Proteomes" id="UP000324222"/>
    </source>
</evidence>
<name>A0A5B7JGX9_PORTR</name>
<dbReference type="Proteomes" id="UP000324222">
    <property type="component" value="Unassembled WGS sequence"/>
</dbReference>
<evidence type="ECO:0000313" key="1">
    <source>
        <dbReference type="EMBL" id="MPC93845.1"/>
    </source>
</evidence>